<dbReference type="GO" id="GO:0000428">
    <property type="term" value="C:DNA-directed RNA polymerase complex"/>
    <property type="evidence" value="ECO:0007669"/>
    <property type="project" value="UniProtKB-KW"/>
</dbReference>
<accession>A0A9Y1I2M9</accession>
<dbReference type="Gene3D" id="1.10.150.390">
    <property type="match status" value="1"/>
</dbReference>
<dbReference type="CDD" id="cd02655">
    <property type="entry name" value="RNAP_beta'_C"/>
    <property type="match status" value="1"/>
</dbReference>
<dbReference type="AlphaFoldDB" id="A0A9Y1I2M9"/>
<keyword evidence="7" id="KW-0804">Transcription</keyword>
<feature type="domain" description="RNA polymerase Rpb1" evidence="9">
    <location>
        <begin position="1083"/>
        <end position="1176"/>
    </location>
</feature>
<dbReference type="Pfam" id="PF04998">
    <property type="entry name" value="RNA_pol_Rpb1_5"/>
    <property type="match status" value="2"/>
</dbReference>
<dbReference type="NCBIfam" id="TIGR02388">
    <property type="entry name" value="rpoC2_cyan"/>
    <property type="match status" value="1"/>
</dbReference>
<protein>
    <recommendedName>
        <fullName evidence="1">DNA-directed RNA polymerase</fullName>
        <ecNumber evidence="1">2.7.7.6</ecNumber>
    </recommendedName>
</protein>
<organism evidence="11">
    <name type="scientific">Gronococcus sybilensis</name>
    <dbReference type="NCBI Taxonomy" id="3028029"/>
    <lineage>
        <taxon>Eukaryota</taxon>
        <taxon>Rhodophyta</taxon>
        <taxon>Bangiophyceae</taxon>
        <taxon>Cavernulicolales</taxon>
        <taxon>Cavernulicolaceae</taxon>
        <taxon>Gronococcus</taxon>
    </lineage>
</organism>
<dbReference type="Gene3D" id="1.10.132.30">
    <property type="match status" value="1"/>
</dbReference>
<keyword evidence="6" id="KW-0862">Zinc</keyword>
<dbReference type="InterPro" id="IPR038120">
    <property type="entry name" value="Rpb1_funnel_sf"/>
</dbReference>
<dbReference type="GO" id="GO:0006351">
    <property type="term" value="P:DNA-templated transcription"/>
    <property type="evidence" value="ECO:0007669"/>
    <property type="project" value="InterPro"/>
</dbReference>
<dbReference type="InterPro" id="IPR042102">
    <property type="entry name" value="RNA_pol_Rpb1_3_sf"/>
</dbReference>
<feature type="compositionally biased region" description="Basic and acidic residues" evidence="8">
    <location>
        <begin position="1265"/>
        <end position="1274"/>
    </location>
</feature>
<keyword evidence="3" id="KW-0808">Transferase</keyword>
<keyword evidence="5" id="KW-0479">Metal-binding</keyword>
<keyword evidence="4" id="KW-0548">Nucleotidyltransferase</keyword>
<keyword evidence="11" id="KW-0934">Plastid</keyword>
<dbReference type="FunFam" id="1.10.150.390:FF:000002">
    <property type="entry name" value="DNA-directed RNA polymerase subunit beta"/>
    <property type="match status" value="1"/>
</dbReference>
<dbReference type="EC" id="2.7.7.6" evidence="1"/>
<evidence type="ECO:0000256" key="4">
    <source>
        <dbReference type="ARBA" id="ARBA00022695"/>
    </source>
</evidence>
<reference evidence="11" key="1">
    <citation type="journal article" date="2023" name="J. Phycol.">
        <title>Revised classification of the Cyanidiophyceae based on plastid genome data with descriptions of the Cavernulicolales ord. nov. and Galdieriales ord. nov. (Rhodophyta).</title>
        <authorList>
            <person name="Park S.I."/>
            <person name="Cho C.H."/>
            <person name="Ciniglia C."/>
            <person name="Huang T.Y."/>
            <person name="Liu S.L."/>
            <person name="Bustamante D.E."/>
            <person name="Calderon M.S."/>
            <person name="Mansilla A."/>
            <person name="McDermott T."/>
            <person name="Andersen R.A."/>
            <person name="Yoon H.S."/>
        </authorList>
    </citation>
    <scope>NUCLEOTIDE SEQUENCE</scope>
</reference>
<geneLocation type="plastid" evidence="11"/>
<dbReference type="InterPro" id="IPR007081">
    <property type="entry name" value="RNA_pol_Rpb1_5"/>
</dbReference>
<name>A0A9Y1I2M9_9RHOD</name>
<dbReference type="InterPro" id="IPR045867">
    <property type="entry name" value="DNA-dir_RpoC_beta_prime"/>
</dbReference>
<evidence type="ECO:0000256" key="5">
    <source>
        <dbReference type="ARBA" id="ARBA00022723"/>
    </source>
</evidence>
<evidence type="ECO:0000256" key="6">
    <source>
        <dbReference type="ARBA" id="ARBA00022833"/>
    </source>
</evidence>
<evidence type="ECO:0000313" key="11">
    <source>
        <dbReference type="EMBL" id="WDA99126.1"/>
    </source>
</evidence>
<dbReference type="Gene3D" id="1.10.274.100">
    <property type="entry name" value="RNA polymerase Rpb1, domain 3"/>
    <property type="match status" value="1"/>
</dbReference>
<dbReference type="HAMAP" id="MF_01324">
    <property type="entry name" value="RNApol_bact_RpoC2"/>
    <property type="match status" value="1"/>
</dbReference>
<sequence length="1274" mass="141791">MEPNRTQIFINRVIDKNELKSLMGWIFASFGATKTALIADSLKDLGFSSATKAGISLSVEDLRVPPDKKRLLTMTHAEVTKAETKYIRGEITAVERFQRIVDTWNNFSETLKNEVVKYYEYTDPLNSIYMMAFSGARGNLSQVRQLVGMRGLMADPHGQIIDLPIVSNFREGLTVTEYLISSYGARKGLVDTSLRTADSGYLTRRLVDVAQDIIVRNMDCGTQTGIVLEDVKDQNRVIVSLKERLLGRTLLNNLYDDKNNLLVSCNQILDLNLAEKIISHGFSSIYVRSPLTCKASRSTCQQCYGSNLAYGRRVDIGEAIGIIAAQSIGEPGTQLTMRTFHTGGVFTGDFAKSIRAPFDGTVHYSKTNNKARPTRTRHGEEAFIIEVPTELIIQSAGLYYEKIALEIGMTVFVQEDDIVKKNEIIAEANTSSNLITEKASKDLILDISGEAYFSDVVVEEKVDRRNNTTKINQKRGIIWILSGELYHFPSSAKIKVFQNQEVDTADILATTTIVNENPGIVRLTSKSATNKIQEVEIITDSVLIDNAEITFDSVNNQYILGTNQGEQFMLKAAPSEKLSDSTVIAELISDYYETTTGGIIKYKSLTLKEGSKKGQGYDLLGEGTILWIPEETHEINRDISVLSVANGQYIAAGTEIMKETFAHNNGIVEILQSNDIVKELIIKPGKTHKIKSLDNPPSIKKHLYYPGEHIANEIVTDEITYVEYIQSLAGNYLLIRPVHEYHVPETKNLLKVSSSNDSDSKLIEIMTVQRTNFIDGEVVKSSRGVNLVSTQIILGVSSAISNITANIELLPQGISKNLFQLQLVISETLTVKNHFNSYATANRILVKDKQKIGAKTKISEVDILSNHAGRIILSQGRDLKSLNKLLIVTDKNTKTLSINSDAHKLKDGDLIKVGDTIAPNLIARESGQIMKVRKKDLKIRIGRPYLVSSGALLHVDHGEFVNRGDNLALLIYERVKTGDIVQGLPRIEEILEARRPKEPCKIAQFPGRVTLSHEDNYGMTVQIIAEEEDSIKYFLGFTQKLLVTEGEYVEAGQSLTDGAVNPHERLNILFEYYQTVYPIADATKISLQKVQLQLSREIQQVYRLQGVEIADKHVEVIVKQMTSKVMIEDAGDTNLLPSELIEIHQIDRINESMNLTNGRQATYYPILLGITKASLNTDSFISAASFQETTKILTEAAIEGKADRLKGLKENVIIGRLIPAGTGFDMYGNTVKEGKGTLKKEPYSSEISSYSVNSRNMNSINSENENPRTYETDH</sequence>
<evidence type="ECO:0000256" key="2">
    <source>
        <dbReference type="ARBA" id="ARBA00022478"/>
    </source>
</evidence>
<dbReference type="InterPro" id="IPR012756">
    <property type="entry name" value="DNA-dir_RpoC2_beta_pp"/>
</dbReference>
<evidence type="ECO:0000259" key="9">
    <source>
        <dbReference type="Pfam" id="PF04998"/>
    </source>
</evidence>
<dbReference type="Gene3D" id="1.10.1790.20">
    <property type="match status" value="1"/>
</dbReference>
<keyword evidence="2" id="KW-0240">DNA-directed RNA polymerase</keyword>
<dbReference type="InterPro" id="IPR007083">
    <property type="entry name" value="RNA_pol_Rpb1_4"/>
</dbReference>
<gene>
    <name evidence="11" type="primary">rpoC2</name>
    <name evidence="11" type="ORF">GRSY_121</name>
</gene>
<evidence type="ECO:0000256" key="3">
    <source>
        <dbReference type="ARBA" id="ARBA00022679"/>
    </source>
</evidence>
<evidence type="ECO:0000259" key="10">
    <source>
        <dbReference type="Pfam" id="PF05000"/>
    </source>
</evidence>
<proteinExistence type="inferred from homology"/>
<evidence type="ECO:0000256" key="1">
    <source>
        <dbReference type="ARBA" id="ARBA00012418"/>
    </source>
</evidence>
<feature type="domain" description="RNA polymerase Rpb1" evidence="9">
    <location>
        <begin position="172"/>
        <end position="470"/>
    </location>
</feature>
<dbReference type="GO" id="GO:0003899">
    <property type="term" value="F:DNA-directed RNA polymerase activity"/>
    <property type="evidence" value="ECO:0007669"/>
    <property type="project" value="UniProtKB-EC"/>
</dbReference>
<dbReference type="GO" id="GO:0046872">
    <property type="term" value="F:metal ion binding"/>
    <property type="evidence" value="ECO:0007669"/>
    <property type="project" value="UniProtKB-KW"/>
</dbReference>
<feature type="domain" description="RNA polymerase Rpb1" evidence="10">
    <location>
        <begin position="91"/>
        <end position="170"/>
    </location>
</feature>
<evidence type="ECO:0000256" key="8">
    <source>
        <dbReference type="SAM" id="MobiDB-lite"/>
    </source>
</evidence>
<dbReference type="EMBL" id="OP616812">
    <property type="protein sequence ID" value="WDA99126.1"/>
    <property type="molecule type" value="Genomic_DNA"/>
</dbReference>
<dbReference type="Gene3D" id="2.40.50.100">
    <property type="match status" value="1"/>
</dbReference>
<dbReference type="PANTHER" id="PTHR19376">
    <property type="entry name" value="DNA-DIRECTED RNA POLYMERASE"/>
    <property type="match status" value="1"/>
</dbReference>
<dbReference type="SUPFAM" id="SSF64484">
    <property type="entry name" value="beta and beta-prime subunits of DNA dependent RNA-polymerase"/>
    <property type="match status" value="1"/>
</dbReference>
<dbReference type="PANTHER" id="PTHR19376:SF68">
    <property type="entry name" value="DNA-DIRECTED RNA POLYMERASE SUBUNIT BETA"/>
    <property type="match status" value="1"/>
</dbReference>
<dbReference type="GO" id="GO:0003677">
    <property type="term" value="F:DNA binding"/>
    <property type="evidence" value="ECO:0007669"/>
    <property type="project" value="InterPro"/>
</dbReference>
<feature type="compositionally biased region" description="Polar residues" evidence="8">
    <location>
        <begin position="1255"/>
        <end position="1264"/>
    </location>
</feature>
<feature type="compositionally biased region" description="Low complexity" evidence="8">
    <location>
        <begin position="1244"/>
        <end position="1254"/>
    </location>
</feature>
<evidence type="ECO:0000256" key="7">
    <source>
        <dbReference type="ARBA" id="ARBA00023163"/>
    </source>
</evidence>
<feature type="region of interest" description="Disordered" evidence="8">
    <location>
        <begin position="1235"/>
        <end position="1274"/>
    </location>
</feature>
<dbReference type="Pfam" id="PF05000">
    <property type="entry name" value="RNA_pol_Rpb1_4"/>
    <property type="match status" value="1"/>
</dbReference>